<organism evidence="1 2">
    <name type="scientific">Leptospira interrogans str. UI 12621</name>
    <dbReference type="NCBI Taxonomy" id="1049937"/>
    <lineage>
        <taxon>Bacteria</taxon>
        <taxon>Pseudomonadati</taxon>
        <taxon>Spirochaetota</taxon>
        <taxon>Spirochaetia</taxon>
        <taxon>Leptospirales</taxon>
        <taxon>Leptospiraceae</taxon>
        <taxon>Leptospira</taxon>
    </lineage>
</organism>
<dbReference type="EMBL" id="AHNQ02000006">
    <property type="protein sequence ID" value="EKO27084.1"/>
    <property type="molecule type" value="Genomic_DNA"/>
</dbReference>
<accession>A0A0F6HFD9</accession>
<proteinExistence type="predicted"/>
<evidence type="ECO:0000313" key="2">
    <source>
        <dbReference type="Proteomes" id="UP000006324"/>
    </source>
</evidence>
<protein>
    <submittedName>
        <fullName evidence="1">Uncharacterized protein</fullName>
    </submittedName>
</protein>
<reference evidence="1 2" key="1">
    <citation type="submission" date="2012-09" db="EMBL/GenBank/DDBJ databases">
        <authorList>
            <person name="Harkins D.M."/>
            <person name="Durkin A.S."/>
            <person name="Brinkac L.M."/>
            <person name="Selengut J.D."/>
            <person name="Sanka R."/>
            <person name="DePew J."/>
            <person name="Purushe J."/>
            <person name="Chanthongthip A."/>
            <person name="Lattana O."/>
            <person name="Phetsouvanh R."/>
            <person name="Newton P.N."/>
            <person name="Vinetz J.M."/>
            <person name="Sutton G.G."/>
            <person name="Nelson W.C."/>
            <person name="Fouts D.E."/>
        </authorList>
    </citation>
    <scope>NUCLEOTIDE SEQUENCE [LARGE SCALE GENOMIC DNA]</scope>
    <source>
        <strain evidence="1 2">UI 12621</strain>
    </source>
</reference>
<sequence length="47" mass="5636">MHTFSTSVEFQKYLILLFIGKKPYFENHGHQAGILNDQHFRIDSKLW</sequence>
<name>A0A0F6HFD9_LEPIR</name>
<comment type="caution">
    <text evidence="1">The sequence shown here is derived from an EMBL/GenBank/DDBJ whole genome shotgun (WGS) entry which is preliminary data.</text>
</comment>
<dbReference type="AlphaFoldDB" id="A0A0F6HFD9"/>
<dbReference type="Proteomes" id="UP000006324">
    <property type="component" value="Unassembled WGS sequence"/>
</dbReference>
<gene>
    <name evidence="1" type="ORF">LEP1GSC104_0912</name>
</gene>
<evidence type="ECO:0000313" key="1">
    <source>
        <dbReference type="EMBL" id="EKO27084.1"/>
    </source>
</evidence>